<name>A0A6J4IT47_9BACT</name>
<feature type="compositionally biased region" description="Low complexity" evidence="1">
    <location>
        <begin position="8"/>
        <end position="30"/>
    </location>
</feature>
<dbReference type="GO" id="GO:0003677">
    <property type="term" value="F:DNA binding"/>
    <property type="evidence" value="ECO:0007669"/>
    <property type="project" value="InterPro"/>
</dbReference>
<accession>A0A6J4IT47</accession>
<feature type="region of interest" description="Disordered" evidence="1">
    <location>
        <begin position="714"/>
        <end position="792"/>
    </location>
</feature>
<dbReference type="SUPFAM" id="SSF46894">
    <property type="entry name" value="C-terminal effector domain of the bipartite response regulators"/>
    <property type="match status" value="1"/>
</dbReference>
<dbReference type="Gene3D" id="3.40.50.300">
    <property type="entry name" value="P-loop containing nucleotide triphosphate hydrolases"/>
    <property type="match status" value="1"/>
</dbReference>
<dbReference type="InterPro" id="IPR027417">
    <property type="entry name" value="P-loop_NTPase"/>
</dbReference>
<dbReference type="PROSITE" id="PS00622">
    <property type="entry name" value="HTH_LUXR_1"/>
    <property type="match status" value="1"/>
</dbReference>
<dbReference type="AlphaFoldDB" id="A0A6J4IT47"/>
<dbReference type="GO" id="GO:0006355">
    <property type="term" value="P:regulation of DNA-templated transcription"/>
    <property type="evidence" value="ECO:0007669"/>
    <property type="project" value="InterPro"/>
</dbReference>
<dbReference type="InterPro" id="IPR016032">
    <property type="entry name" value="Sig_transdc_resp-reg_C-effctor"/>
</dbReference>
<dbReference type="EMBL" id="CADCTO010000304">
    <property type="protein sequence ID" value="CAA9259324.1"/>
    <property type="molecule type" value="Genomic_DNA"/>
</dbReference>
<dbReference type="PANTHER" id="PTHR47691">
    <property type="entry name" value="REGULATOR-RELATED"/>
    <property type="match status" value="1"/>
</dbReference>
<dbReference type="SUPFAM" id="SSF52540">
    <property type="entry name" value="P-loop containing nucleoside triphosphate hydrolases"/>
    <property type="match status" value="1"/>
</dbReference>
<feature type="compositionally biased region" description="Basic and acidic residues" evidence="1">
    <location>
        <begin position="714"/>
        <end position="731"/>
    </location>
</feature>
<dbReference type="PANTHER" id="PTHR47691:SF3">
    <property type="entry name" value="HTH-TYPE TRANSCRIPTIONAL REGULATOR RV0890C-RELATED"/>
    <property type="match status" value="1"/>
</dbReference>
<dbReference type="InterPro" id="IPR041664">
    <property type="entry name" value="AAA_16"/>
</dbReference>
<reference evidence="3" key="1">
    <citation type="submission" date="2020-02" db="EMBL/GenBank/DDBJ databases">
        <authorList>
            <person name="Meier V. D."/>
        </authorList>
    </citation>
    <scope>NUCLEOTIDE SEQUENCE</scope>
    <source>
        <strain evidence="3">AVDCRST_MAG63</strain>
    </source>
</reference>
<evidence type="ECO:0000259" key="2">
    <source>
        <dbReference type="PROSITE" id="PS50043"/>
    </source>
</evidence>
<dbReference type="InterPro" id="IPR036388">
    <property type="entry name" value="WH-like_DNA-bd_sf"/>
</dbReference>
<dbReference type="SMART" id="SM00028">
    <property type="entry name" value="TPR"/>
    <property type="match status" value="4"/>
</dbReference>
<dbReference type="Pfam" id="PF00196">
    <property type="entry name" value="GerE"/>
    <property type="match status" value="1"/>
</dbReference>
<proteinExistence type="predicted"/>
<sequence>MMNSSDTSPSPVASPAGAADDSSAPTAALAGDAPPPSVLPLTMTPFFGREREIAALEAMFDSGKTRLVTVTGPGGSGKTRLALEAARCLSPRFPGGVWFVALADLRDPDRIPDAIADALRLPRLPAAAPLDQVVALLASTPAPALLVLDNFEQLVDEGAPLVHELLLRVPTLSCLVTSRQRLLIDSEHDFALAPLPVPDQPDPPERLREFASVQLFVHRAQAARPDFDLTAFNGPFVAGLCAKLDGLPLAIELAAAWAGVLTSKQILERLDAPAGTARPLDLLVSRRRDASRRHASLRATLEWSYGLLPPDLQRFFTGLSVFRGGWTLEAAEAVTEQADALLFLTELRERSLIRCEDRGDVMRYRMLEPLREFASELLELAAEERGRLRQRHAAYFAALADRAGPALHEADAPAWLDRLESDHDNFRAALEWGQKEPESGETALHIVYGLNRFWYMRGHLAEGRRWLHAALAAPHASRPTAMRALVLAAAARLAFAHGENEEAAALHEQALEIHRARNDRSGIAHGLCQLGLIASSRGDHEEARRLYEGSIAACREIGDEGNLAHGLKCLGCNAAVRGEPEAAEALFQESLAMYRRFGDKRGIAMILGELGHLTLTVRNDAARAAGYFHEHLSLSRQLKDVGHTGYALRGLGMLAERQKDYASAHARFAESLDLFQKAGCRPEVALLLENFAGLAATQKQTARAERLEAAAAAMRDRLHLPRPETEPDRALPGRPDAANAPGEAMSPDEAVRYALEPEPPHAPSGEGPATETPDSAAVDETPPAWHSPMGETLSPREIEVLRLVAAGSSNQAIAENLVLSLHTVKRHVANILAKLDAASRTEAVSRARTLGLL</sequence>
<dbReference type="Gene3D" id="1.10.10.10">
    <property type="entry name" value="Winged helix-like DNA-binding domain superfamily/Winged helix DNA-binding domain"/>
    <property type="match status" value="1"/>
</dbReference>
<dbReference type="SUPFAM" id="SSF48452">
    <property type="entry name" value="TPR-like"/>
    <property type="match status" value="2"/>
</dbReference>
<evidence type="ECO:0000313" key="3">
    <source>
        <dbReference type="EMBL" id="CAA9259324.1"/>
    </source>
</evidence>
<dbReference type="InterPro" id="IPR019734">
    <property type="entry name" value="TPR_rpt"/>
</dbReference>
<evidence type="ECO:0000256" key="1">
    <source>
        <dbReference type="SAM" id="MobiDB-lite"/>
    </source>
</evidence>
<dbReference type="PROSITE" id="PS50043">
    <property type="entry name" value="HTH_LUXR_2"/>
    <property type="match status" value="1"/>
</dbReference>
<dbReference type="Gene3D" id="1.25.40.10">
    <property type="entry name" value="Tetratricopeptide repeat domain"/>
    <property type="match status" value="1"/>
</dbReference>
<feature type="region of interest" description="Disordered" evidence="1">
    <location>
        <begin position="1"/>
        <end position="36"/>
    </location>
</feature>
<dbReference type="Pfam" id="PF13424">
    <property type="entry name" value="TPR_12"/>
    <property type="match status" value="1"/>
</dbReference>
<dbReference type="SMART" id="SM00421">
    <property type="entry name" value="HTH_LUXR"/>
    <property type="match status" value="1"/>
</dbReference>
<dbReference type="InterPro" id="IPR000792">
    <property type="entry name" value="Tscrpt_reg_LuxR_C"/>
</dbReference>
<feature type="domain" description="HTH luxR-type" evidence="2">
    <location>
        <begin position="786"/>
        <end position="851"/>
    </location>
</feature>
<gene>
    <name evidence="3" type="ORF">AVDCRST_MAG63-2342</name>
</gene>
<dbReference type="PRINTS" id="PR00038">
    <property type="entry name" value="HTHLUXR"/>
</dbReference>
<protein>
    <recommendedName>
        <fullName evidence="2">HTH luxR-type domain-containing protein</fullName>
    </recommendedName>
</protein>
<dbReference type="CDD" id="cd06170">
    <property type="entry name" value="LuxR_C_like"/>
    <property type="match status" value="1"/>
</dbReference>
<organism evidence="3">
    <name type="scientific">uncultured Armatimonadetes bacterium</name>
    <dbReference type="NCBI Taxonomy" id="157466"/>
    <lineage>
        <taxon>Bacteria</taxon>
        <taxon>Bacillati</taxon>
        <taxon>Armatimonadota</taxon>
        <taxon>environmental samples</taxon>
    </lineage>
</organism>
<dbReference type="InterPro" id="IPR011990">
    <property type="entry name" value="TPR-like_helical_dom_sf"/>
</dbReference>
<dbReference type="Pfam" id="PF13191">
    <property type="entry name" value="AAA_16"/>
    <property type="match status" value="1"/>
</dbReference>